<dbReference type="KEGG" id="pgri:PgNI_05033"/>
<keyword evidence="2" id="KW-1185">Reference proteome</keyword>
<organism evidence="2 3">
    <name type="scientific">Pyricularia grisea</name>
    <name type="common">Crabgrass-specific blast fungus</name>
    <name type="synonym">Magnaporthe grisea</name>
    <dbReference type="NCBI Taxonomy" id="148305"/>
    <lineage>
        <taxon>Eukaryota</taxon>
        <taxon>Fungi</taxon>
        <taxon>Dikarya</taxon>
        <taxon>Ascomycota</taxon>
        <taxon>Pezizomycotina</taxon>
        <taxon>Sordariomycetes</taxon>
        <taxon>Sordariomycetidae</taxon>
        <taxon>Magnaporthales</taxon>
        <taxon>Pyriculariaceae</taxon>
        <taxon>Pyricularia</taxon>
    </lineage>
</organism>
<dbReference type="AlphaFoldDB" id="A0A6P8BAT3"/>
<dbReference type="RefSeq" id="XP_030984298.1">
    <property type="nucleotide sequence ID" value="XM_031125074.1"/>
</dbReference>
<protein>
    <submittedName>
        <fullName evidence="3">Uncharacterized protein</fullName>
    </submittedName>
</protein>
<accession>A0A6P8BAT3</accession>
<evidence type="ECO:0000313" key="3">
    <source>
        <dbReference type="RefSeq" id="XP_030984298.1"/>
    </source>
</evidence>
<feature type="region of interest" description="Disordered" evidence="1">
    <location>
        <begin position="1"/>
        <end position="35"/>
    </location>
</feature>
<evidence type="ECO:0000313" key="2">
    <source>
        <dbReference type="Proteomes" id="UP000515153"/>
    </source>
</evidence>
<gene>
    <name evidence="3" type="ORF">PgNI_05033</name>
</gene>
<feature type="compositionally biased region" description="Acidic residues" evidence="1">
    <location>
        <begin position="25"/>
        <end position="35"/>
    </location>
</feature>
<dbReference type="GeneID" id="41959983"/>
<reference evidence="3" key="1">
    <citation type="journal article" date="2019" name="Mol. Biol. Evol.">
        <title>Blast fungal genomes show frequent chromosomal changes, gene gains and losses, and effector gene turnover.</title>
        <authorList>
            <person name="Gomez Luciano L.B."/>
            <person name="Jason Tsai I."/>
            <person name="Chuma I."/>
            <person name="Tosa Y."/>
            <person name="Chen Y.H."/>
            <person name="Li J.Y."/>
            <person name="Li M.Y."/>
            <person name="Jade Lu M.Y."/>
            <person name="Nakayashiki H."/>
            <person name="Li W.H."/>
        </authorList>
    </citation>
    <scope>NUCLEOTIDE SEQUENCE</scope>
    <source>
        <strain evidence="3">NI907</strain>
    </source>
</reference>
<dbReference type="Proteomes" id="UP000515153">
    <property type="component" value="Unplaced"/>
</dbReference>
<sequence length="282" mass="32059">MTGEEKMATWPPPFLQRRSLSPENTETEDTYPEDTDDLASFGGHGTLEALEFTRTLEAQGIPCCVLGVSALIFYGAGRVRDDWEICVPTEQMEQAKLIFERSPDYEPANPIMPQPMSLIHTYPRLKRVGIDVRFVLLPSFDMHIEITPENIVRSTNDLPYPKLPILVQSLLERNDRMNLADLVDGANLSEEWGNNLFLEGTNDAEWIAAMNATVLTMAKGPKDMRTLGCMAPTGLVNKRELWLRIVKTKEGRLGWKKPLELFATRFRLREEPDPWLAHRDCS</sequence>
<name>A0A6P8BAT3_PYRGI</name>
<reference evidence="3" key="2">
    <citation type="submission" date="2019-10" db="EMBL/GenBank/DDBJ databases">
        <authorList>
            <consortium name="NCBI Genome Project"/>
        </authorList>
    </citation>
    <scope>NUCLEOTIDE SEQUENCE</scope>
    <source>
        <strain evidence="3">NI907</strain>
    </source>
</reference>
<proteinExistence type="predicted"/>
<evidence type="ECO:0000256" key="1">
    <source>
        <dbReference type="SAM" id="MobiDB-lite"/>
    </source>
</evidence>
<reference evidence="3" key="3">
    <citation type="submission" date="2025-08" db="UniProtKB">
        <authorList>
            <consortium name="RefSeq"/>
        </authorList>
    </citation>
    <scope>IDENTIFICATION</scope>
    <source>
        <strain evidence="3">NI907</strain>
    </source>
</reference>